<dbReference type="SUPFAM" id="SSF69336">
    <property type="entry name" value="Alpha subunit of glutamate synthase, C-terminal domain"/>
    <property type="match status" value="1"/>
</dbReference>
<dbReference type="PANTHER" id="PTHR43819:SF1">
    <property type="entry name" value="ARCHAEAL-TYPE GLUTAMATE SYNTHASE [NADPH]"/>
    <property type="match status" value="1"/>
</dbReference>
<dbReference type="GO" id="GO:0006537">
    <property type="term" value="P:glutamate biosynthetic process"/>
    <property type="evidence" value="ECO:0007669"/>
    <property type="project" value="InterPro"/>
</dbReference>
<dbReference type="CDD" id="cd00504">
    <property type="entry name" value="GXGXG"/>
    <property type="match status" value="1"/>
</dbReference>
<accession>A0A7V5PQL4</accession>
<comment type="caution">
    <text evidence="3">The sequence shown here is derived from an EMBL/GenBank/DDBJ whole genome shotgun (WGS) entry which is preliminary data.</text>
</comment>
<dbReference type="Gene3D" id="3.60.20.10">
    <property type="entry name" value="Glutamine Phosphoribosylpyrophosphate, subunit 1, domain 1"/>
    <property type="match status" value="1"/>
</dbReference>
<feature type="domain" description="Glutamine amidotransferase type-2" evidence="2">
    <location>
        <begin position="237"/>
        <end position="738"/>
    </location>
</feature>
<dbReference type="InterPro" id="IPR029055">
    <property type="entry name" value="Ntn_hydrolases_N"/>
</dbReference>
<dbReference type="InterPro" id="IPR017932">
    <property type="entry name" value="GATase_2_dom"/>
</dbReference>
<dbReference type="InterPro" id="IPR013785">
    <property type="entry name" value="Aldolase_TIM"/>
</dbReference>
<dbReference type="Pfam" id="PF13522">
    <property type="entry name" value="GATase_6"/>
    <property type="match status" value="1"/>
</dbReference>
<dbReference type="InterPro" id="IPR036485">
    <property type="entry name" value="Glu_synth_asu_C_sf"/>
</dbReference>
<dbReference type="Gene3D" id="3.20.20.70">
    <property type="entry name" value="Aldolase class I"/>
    <property type="match status" value="1"/>
</dbReference>
<name>A0A7V5PQL4_CALAY</name>
<dbReference type="Pfam" id="PF01645">
    <property type="entry name" value="Glu_synthase"/>
    <property type="match status" value="1"/>
</dbReference>
<dbReference type="AlphaFoldDB" id="A0A7V5PQL4"/>
<protein>
    <recommendedName>
        <fullName evidence="2">Glutamine amidotransferase type-2 domain-containing protein</fullName>
    </recommendedName>
</protein>
<dbReference type="GO" id="GO:0015930">
    <property type="term" value="F:glutamate synthase activity"/>
    <property type="evidence" value="ECO:0007669"/>
    <property type="project" value="InterPro"/>
</dbReference>
<dbReference type="PANTHER" id="PTHR43819">
    <property type="entry name" value="ARCHAEAL-TYPE GLUTAMATE SYNTHASE [NADPH]"/>
    <property type="match status" value="1"/>
</dbReference>
<gene>
    <name evidence="3" type="ORF">ENJ89_09425</name>
</gene>
<dbReference type="Proteomes" id="UP000886124">
    <property type="component" value="Unassembled WGS sequence"/>
</dbReference>
<evidence type="ECO:0000313" key="3">
    <source>
        <dbReference type="EMBL" id="HHJ53401.1"/>
    </source>
</evidence>
<organism evidence="3">
    <name type="scientific">Caldithrix abyssi</name>
    <dbReference type="NCBI Taxonomy" id="187145"/>
    <lineage>
        <taxon>Bacteria</taxon>
        <taxon>Pseudomonadati</taxon>
        <taxon>Calditrichota</taxon>
        <taxon>Calditrichia</taxon>
        <taxon>Calditrichales</taxon>
        <taxon>Calditrichaceae</taxon>
        <taxon>Caldithrix</taxon>
    </lineage>
</organism>
<dbReference type="PROSITE" id="PS51278">
    <property type="entry name" value="GATASE_TYPE_2"/>
    <property type="match status" value="1"/>
</dbReference>
<feature type="non-terminal residue" evidence="3">
    <location>
        <position position="1"/>
    </location>
</feature>
<dbReference type="EMBL" id="DROD01000600">
    <property type="protein sequence ID" value="HHJ53401.1"/>
    <property type="molecule type" value="Genomic_DNA"/>
</dbReference>
<dbReference type="SUPFAM" id="SSF56235">
    <property type="entry name" value="N-terminal nucleophile aminohydrolases (Ntn hydrolases)"/>
    <property type="match status" value="1"/>
</dbReference>
<evidence type="ECO:0000256" key="1">
    <source>
        <dbReference type="ARBA" id="ARBA00009716"/>
    </source>
</evidence>
<reference evidence="3" key="1">
    <citation type="journal article" date="2020" name="mSystems">
        <title>Genome- and Community-Level Interaction Insights into Carbon Utilization and Element Cycling Functions of Hydrothermarchaeota in Hydrothermal Sediment.</title>
        <authorList>
            <person name="Zhou Z."/>
            <person name="Liu Y."/>
            <person name="Xu W."/>
            <person name="Pan J."/>
            <person name="Luo Z.H."/>
            <person name="Li M."/>
        </authorList>
    </citation>
    <scope>NUCLEOTIDE SEQUENCE [LARGE SCALE GENOMIC DNA]</scope>
    <source>
        <strain evidence="3">HyVt-527</strain>
    </source>
</reference>
<comment type="similarity">
    <text evidence="1">Belongs to the glutamate synthase family.</text>
</comment>
<evidence type="ECO:0000259" key="2">
    <source>
        <dbReference type="PROSITE" id="PS51278"/>
    </source>
</evidence>
<proteinExistence type="inferred from homology"/>
<dbReference type="InterPro" id="IPR002932">
    <property type="entry name" value="Glu_synthdom"/>
</dbReference>
<dbReference type="SUPFAM" id="SSF51395">
    <property type="entry name" value="FMN-linked oxidoreductases"/>
    <property type="match status" value="1"/>
</dbReference>
<sequence>IAAGLARISRDNTTEIVKAKFGPVEEKDYTDEMKAYAREHGMRLEIWLDGPRGGTGASPNIIKGQMGMHIEYAIPLIHHRLVQDGLRNHVRFIVSGGIRTYEDVIKAVALGADGVIWGTAPLVAIGCDRNRNCHDGCSRGIATSNLTMQKLRDIEKNTQQIINAFTIMQMQVIRALAALGFTDIRQLRGRFDKIHWLGLKERVDHRARINEEIKKEIARDEQLFMERIQHATGQTNCGVAAVNGTVPIPGIVLDKALDAMRNRGMDGVGIAKTLCFPEHAEEYAYSILVKGYLQLEVEENLRLQWEAENKSFTREELRRESRQLTIYLRNELMKKIKAVFLDPDFDYFGESDVAKAREPYKSDEQGRELDYRTFGNPDTDPGDIYRFFVRVKPQVLTEYIEKHLFKYDWDRFFAHQFPGVSPDNYHNNPSFLRRAEDVFVFHHGTNLTRILYVSEIDDPEFTRKIEATLAQEGQSGISHENNRISVEFLRELRRYAETFPFAHNKQRYKNRRQKLAAVMSNGKNMATWKTAGREIPWQTPDAPNNIIHVRLATGSVVEQMNAHPFTKLHTALTHNGETTNYEALKQRVEQFDLSPLATTDTEVAALKFHLTAEEWSYPDWALFESFSPTTGDDLQLIDPNKRHQLEQVQRVEFTSSPDGPYQYLCLRHNPDARVTERVDLKDPADLRPNVTAFWRDESNGEKRIFSMIASEEQALHTMLREMDALGIIDGATADQTLSSSGMISRYAFDQNNRIFDAEFIDRYGQPIELETPGLHYSVRRNAVKAPKDPGKYGNWQQDYQRFFSEELKHLPFSDFHWMLDGLVKSAKDDATFDASLKILTWLRDYLRTLDPGEKAQSSLIDITDYHIDRLLDRAAEERFAKYVHTSRAGGQGFALEAQTDQTLVIDAHEFLPEGSDPDVCLASFLNRAYRLEWRRYILYRTRGQRLISTAVMGNGDTDDVEMDVYGSAGEYFGAFMQGGVIRLHGNAQNFCAMGMHHGYLYVYGNAGKVNGYASKGGKVVILGNIIDRAWTNSVNDSRCQDLEVLILGSATKYAGESLMGGNFFFGGLHFDTKGRLRFNERPYLSTKMLGGASRGKFVFFDPKDKLVPAQYTHGKLQAFSAQEWAYFSERIKELFDLANIPVYRKDGQEYIHVDDQMVQITPASFKLIVPKGGLKGYESH</sequence>
<dbReference type="Gene3D" id="2.160.20.60">
    <property type="entry name" value="Glutamate synthase, alpha subunit, C-terminal domain"/>
    <property type="match status" value="1"/>
</dbReference>